<organism evidence="2 3">
    <name type="scientific">Puccinia sorghi</name>
    <dbReference type="NCBI Taxonomy" id="27349"/>
    <lineage>
        <taxon>Eukaryota</taxon>
        <taxon>Fungi</taxon>
        <taxon>Dikarya</taxon>
        <taxon>Basidiomycota</taxon>
        <taxon>Pucciniomycotina</taxon>
        <taxon>Pucciniomycetes</taxon>
        <taxon>Pucciniales</taxon>
        <taxon>Pucciniaceae</taxon>
        <taxon>Puccinia</taxon>
    </lineage>
</organism>
<evidence type="ECO:0000256" key="1">
    <source>
        <dbReference type="SAM" id="SignalP"/>
    </source>
</evidence>
<comment type="caution">
    <text evidence="2">The sequence shown here is derived from an EMBL/GenBank/DDBJ whole genome shotgun (WGS) entry which is preliminary data.</text>
</comment>
<feature type="signal peptide" evidence="1">
    <location>
        <begin position="1"/>
        <end position="21"/>
    </location>
</feature>
<evidence type="ECO:0000313" key="2">
    <source>
        <dbReference type="EMBL" id="KNZ51782.1"/>
    </source>
</evidence>
<accession>A0A0L6UU56</accession>
<name>A0A0L6UU56_9BASI</name>
<dbReference type="Proteomes" id="UP000037035">
    <property type="component" value="Unassembled WGS sequence"/>
</dbReference>
<dbReference type="AlphaFoldDB" id="A0A0L6UU56"/>
<dbReference type="OrthoDB" id="2507258at2759"/>
<protein>
    <submittedName>
        <fullName evidence="2">Uncharacterized protein</fullName>
    </submittedName>
</protein>
<reference evidence="2 3" key="1">
    <citation type="submission" date="2015-08" db="EMBL/GenBank/DDBJ databases">
        <title>Next Generation Sequencing and Analysis of the Genome of Puccinia sorghi L Schw, the Causal Agent of Maize Common Rust.</title>
        <authorList>
            <person name="Rochi L."/>
            <person name="Burguener G."/>
            <person name="Darino M."/>
            <person name="Turjanski A."/>
            <person name="Kreff E."/>
            <person name="Dieguez M.J."/>
            <person name="Sacco F."/>
        </authorList>
    </citation>
    <scope>NUCLEOTIDE SEQUENCE [LARGE SCALE GENOMIC DNA]</scope>
    <source>
        <strain evidence="2 3">RO10H11247</strain>
    </source>
</reference>
<evidence type="ECO:0000313" key="3">
    <source>
        <dbReference type="Proteomes" id="UP000037035"/>
    </source>
</evidence>
<feature type="chain" id="PRO_5005567878" evidence="1">
    <location>
        <begin position="22"/>
        <end position="426"/>
    </location>
</feature>
<dbReference type="VEuPathDB" id="FungiDB:VP01_3812g1"/>
<gene>
    <name evidence="2" type="ORF">VP01_3812g1</name>
</gene>
<proteinExistence type="predicted"/>
<dbReference type="EMBL" id="LAVV01008849">
    <property type="protein sequence ID" value="KNZ51782.1"/>
    <property type="molecule type" value="Genomic_DNA"/>
</dbReference>
<sequence>MVPTLLSFAIVALSLSKSSQAGDWLEGWTGIIENSPTGMVRPYSGPFDPALFPPRTPDGYDVHLPHFVSYAPEVAQHSGAFNPALFPPRTPNGYDVHLPHFVPYPQPVPEAAAAPGPSGTAGDLAHFPQLQETHFLDGQPHGYIPRPPPPTLPPSPAAPGANVQLNDRLLSVAEEYEHLFFSAHHPPLSASNKEPWESFNWKFKELKPQEQKEVLDWLSSGHFLLARNVEDQARIRDCIWSLSQSVRDYKTIWWGAPLIGAANGPHSDYMYLVEIGDTLQFSNRKHDLKLQKNPMRIAAHLSSIIAWDNKNELRQKALPLEQLMKYTDELGISMYQLRVGQVMTDLLMSFKKKKFQNKKLQIMIDLHLLVGLPPKDAELLATNALSQKDNPAFLKLFKRDGSSPRDHGDYLRISKQLEDLKSRKKP</sequence>
<keyword evidence="1" id="KW-0732">Signal</keyword>
<keyword evidence="3" id="KW-1185">Reference proteome</keyword>